<dbReference type="RefSeq" id="WP_221229443.1">
    <property type="nucleotide sequence ID" value="NZ_JACIJS010000008.1"/>
</dbReference>
<protein>
    <submittedName>
        <fullName evidence="7">Fructokinase</fullName>
        <ecNumber evidence="7">2.7.1.4</ecNumber>
    </submittedName>
</protein>
<dbReference type="InterPro" id="IPR002173">
    <property type="entry name" value="Carboh/pur_kinase_PfkB_CS"/>
</dbReference>
<dbReference type="PANTHER" id="PTHR43085:SF1">
    <property type="entry name" value="PSEUDOURIDINE KINASE-RELATED"/>
    <property type="match status" value="1"/>
</dbReference>
<organism evidence="7 8">
    <name type="scientific">Rubricella aquisinus</name>
    <dbReference type="NCBI Taxonomy" id="2028108"/>
    <lineage>
        <taxon>Bacteria</taxon>
        <taxon>Pseudomonadati</taxon>
        <taxon>Pseudomonadota</taxon>
        <taxon>Alphaproteobacteria</taxon>
        <taxon>Rhodobacterales</taxon>
        <taxon>Paracoccaceae</taxon>
        <taxon>Rubricella</taxon>
    </lineage>
</organism>
<evidence type="ECO:0000256" key="3">
    <source>
        <dbReference type="ARBA" id="ARBA00022741"/>
    </source>
</evidence>
<comment type="caution">
    <text evidence="7">The sequence shown here is derived from an EMBL/GenBank/DDBJ whole genome shotgun (WGS) entry which is preliminary data.</text>
</comment>
<dbReference type="SUPFAM" id="SSF53613">
    <property type="entry name" value="Ribokinase-like"/>
    <property type="match status" value="1"/>
</dbReference>
<keyword evidence="4 7" id="KW-0418">Kinase</keyword>
<dbReference type="GO" id="GO:0008865">
    <property type="term" value="F:fructokinase activity"/>
    <property type="evidence" value="ECO:0007669"/>
    <property type="project" value="UniProtKB-EC"/>
</dbReference>
<keyword evidence="2 7" id="KW-0808">Transferase</keyword>
<sequence length="315" mass="32420">MLMFLVCGEALFDFFLGSEDGPGALGFEARAGGSPFNVAIGMARLGGQSGLFTALSDDLLGTRLRKVLADEGVRGDYLLDTSRLTTVSLVGLNPEGHPAYAFHANATADTGVSLSDVPSLGADVAGLHFGSYSIAVPPVADAMAQLAANAGDRLVSLDPNIRPSVEPDMEVWKARVKAFFPAVDVVKISAEDLDVLHPGVSHEAFATDALSAGAKLVVVTDGGDAAQGWTASGLTARVTPPSVKVIDTVGAGDTFQAALLFQLMRNGNGHAAIANMTVDGLTEMLQFCAGAAAVTCSRRGADLPRLSELTHLPGA</sequence>
<dbReference type="AlphaFoldDB" id="A0A840X7E3"/>
<dbReference type="PANTHER" id="PTHR43085">
    <property type="entry name" value="HEXOKINASE FAMILY MEMBER"/>
    <property type="match status" value="1"/>
</dbReference>
<dbReference type="EC" id="2.7.1.4" evidence="7"/>
<dbReference type="EMBL" id="JACIJS010000008">
    <property type="protein sequence ID" value="MBB5516627.1"/>
    <property type="molecule type" value="Genomic_DNA"/>
</dbReference>
<dbReference type="PROSITE" id="PS00584">
    <property type="entry name" value="PFKB_KINASES_2"/>
    <property type="match status" value="1"/>
</dbReference>
<name>A0A840X7E3_9RHOB</name>
<dbReference type="CDD" id="cd01167">
    <property type="entry name" value="bac_FRK"/>
    <property type="match status" value="1"/>
</dbReference>
<evidence type="ECO:0000259" key="6">
    <source>
        <dbReference type="Pfam" id="PF00294"/>
    </source>
</evidence>
<dbReference type="Pfam" id="PF00294">
    <property type="entry name" value="PfkB"/>
    <property type="match status" value="1"/>
</dbReference>
<proteinExistence type="inferred from homology"/>
<dbReference type="InterPro" id="IPR050306">
    <property type="entry name" value="PfkB_Carbo_kinase"/>
</dbReference>
<keyword evidence="5" id="KW-0067">ATP-binding</keyword>
<feature type="domain" description="Carbohydrate kinase PfkB" evidence="6">
    <location>
        <begin position="23"/>
        <end position="304"/>
    </location>
</feature>
<accession>A0A840X7E3</accession>
<evidence type="ECO:0000256" key="1">
    <source>
        <dbReference type="ARBA" id="ARBA00010688"/>
    </source>
</evidence>
<dbReference type="Proteomes" id="UP000553766">
    <property type="component" value="Unassembled WGS sequence"/>
</dbReference>
<evidence type="ECO:0000313" key="8">
    <source>
        <dbReference type="Proteomes" id="UP000553766"/>
    </source>
</evidence>
<evidence type="ECO:0000256" key="4">
    <source>
        <dbReference type="ARBA" id="ARBA00022777"/>
    </source>
</evidence>
<dbReference type="GO" id="GO:0005524">
    <property type="term" value="F:ATP binding"/>
    <property type="evidence" value="ECO:0007669"/>
    <property type="project" value="UniProtKB-KW"/>
</dbReference>
<evidence type="ECO:0000256" key="2">
    <source>
        <dbReference type="ARBA" id="ARBA00022679"/>
    </source>
</evidence>
<keyword evidence="8" id="KW-1185">Reference proteome</keyword>
<gene>
    <name evidence="7" type="ORF">FHS89_002667</name>
</gene>
<dbReference type="InterPro" id="IPR011611">
    <property type="entry name" value="PfkB_dom"/>
</dbReference>
<dbReference type="Gene3D" id="3.40.1190.20">
    <property type="match status" value="1"/>
</dbReference>
<evidence type="ECO:0000313" key="7">
    <source>
        <dbReference type="EMBL" id="MBB5516627.1"/>
    </source>
</evidence>
<reference evidence="7 8" key="1">
    <citation type="submission" date="2020-08" db="EMBL/GenBank/DDBJ databases">
        <title>Genomic Encyclopedia of Type Strains, Phase IV (KMG-IV): sequencing the most valuable type-strain genomes for metagenomic binning, comparative biology and taxonomic classification.</title>
        <authorList>
            <person name="Goeker M."/>
        </authorList>
    </citation>
    <scope>NUCLEOTIDE SEQUENCE [LARGE SCALE GENOMIC DNA]</scope>
    <source>
        <strain evidence="7 8">DSM 103377</strain>
    </source>
</reference>
<dbReference type="InterPro" id="IPR029056">
    <property type="entry name" value="Ribokinase-like"/>
</dbReference>
<keyword evidence="3" id="KW-0547">Nucleotide-binding</keyword>
<evidence type="ECO:0000256" key="5">
    <source>
        <dbReference type="ARBA" id="ARBA00022840"/>
    </source>
</evidence>
<comment type="similarity">
    <text evidence="1">Belongs to the carbohydrate kinase PfkB family.</text>
</comment>